<evidence type="ECO:0000313" key="6">
    <source>
        <dbReference type="Proteomes" id="UP001346149"/>
    </source>
</evidence>
<dbReference type="PANTHER" id="PTHR47926">
    <property type="entry name" value="PENTATRICOPEPTIDE REPEAT-CONTAINING PROTEIN"/>
    <property type="match status" value="1"/>
</dbReference>
<dbReference type="NCBIfam" id="TIGR00756">
    <property type="entry name" value="PPR"/>
    <property type="match status" value="7"/>
</dbReference>
<dbReference type="Pfam" id="PF01535">
    <property type="entry name" value="PPR"/>
    <property type="match status" value="3"/>
</dbReference>
<dbReference type="PROSITE" id="PS51375">
    <property type="entry name" value="PPR"/>
    <property type="match status" value="6"/>
</dbReference>
<dbReference type="Gene3D" id="1.25.40.10">
    <property type="entry name" value="Tetratricopeptide repeat domain"/>
    <property type="match status" value="5"/>
</dbReference>
<evidence type="ECO:0000256" key="1">
    <source>
        <dbReference type="ARBA" id="ARBA00006643"/>
    </source>
</evidence>
<evidence type="ECO:0000256" key="2">
    <source>
        <dbReference type="ARBA" id="ARBA00022737"/>
    </source>
</evidence>
<sequence length="828" mass="92878">MAWPFFVSIFMQSRVLHNRHAFIGMPFGLVFFSSFSSCHYSTRGSLVNGFCPITRRLMFLLQDFCHNVIRVKSIHAQIVLRGLVQQQFLANRLVRIYCNLGIVQYARHLFEGIPLPEAPCDSMISGYVRNERFTEALNLFKLMRSSDLEIDSYAGNLALKACMALSDRETGMDIIKFLVSRGINNKFLGSSMITFLAKFGDINEAKKIFDDMIERDVVCWNAMISGYVQAGKFVEAFHLFVKMQACGISPSPVTLASLTQMSEGVKNLKLGRCVQGYALGFQLGDDVLVLTSLINMYSKLGDIESACRIFNSMTIRTLVSWNAMISGYIQNGFIHKAFGLFRELVKDSCQHFDSGTIVSLLQACSLGVDLQGGKVIHARVYRMGYELNTILTTALVDLYFKCNELQLALRIFQRMQDRNVITWTTLMVGLAQNGQAEEALKLFSQMQEEGIAANSVTLVSLIHSCTHLGSTKKGMIVHGQILRRNFSFCSVNVTALTDMYAKCGKIEYAGRVLRFSSVQKDVILWNSLIVGYGMNGFGDRALAAYHKMIEDGLKPNESTFISLLTACNHSGLVKEATELFHSMESDHSIMPNQKHYACFVDLLSRAGRLGEAEDLINTMPFEPESSVFEALLNGCLVHKNFDLGVSAADRLLKLDIANPGIYVMLSNIYARAKKWDQVNYVRGLMRQRGLKKTPGYSLVEIGGAVHTFFAGDNSHHRWPEICILLDNLRSEVEASGYVADTSCVLRNVDEPMKVKLLWGHSERLAIAFALLSTPAGSTIRVTKNLRVCIDCHNVTQYISQIIEREIIVRDANRFHHFVNGKCSCNNYW</sequence>
<comment type="similarity">
    <text evidence="1">Belongs to the PPR family. PCMP-H subfamily.</text>
</comment>
<feature type="repeat" description="PPR" evidence="3">
    <location>
        <begin position="116"/>
        <end position="150"/>
    </location>
</feature>
<dbReference type="Pfam" id="PF13041">
    <property type="entry name" value="PPR_2"/>
    <property type="match status" value="3"/>
</dbReference>
<evidence type="ECO:0000256" key="3">
    <source>
        <dbReference type="PROSITE-ProRule" id="PRU00708"/>
    </source>
</evidence>
<feature type="repeat" description="PPR" evidence="3">
    <location>
        <begin position="317"/>
        <end position="351"/>
    </location>
</feature>
<reference evidence="5 6" key="1">
    <citation type="journal article" date="2023" name="Hortic Res">
        <title>Pangenome of water caltrop reveals structural variations and asymmetric subgenome divergence after allopolyploidization.</title>
        <authorList>
            <person name="Zhang X."/>
            <person name="Chen Y."/>
            <person name="Wang L."/>
            <person name="Yuan Y."/>
            <person name="Fang M."/>
            <person name="Shi L."/>
            <person name="Lu R."/>
            <person name="Comes H.P."/>
            <person name="Ma Y."/>
            <person name="Chen Y."/>
            <person name="Huang G."/>
            <person name="Zhou Y."/>
            <person name="Zheng Z."/>
            <person name="Qiu Y."/>
        </authorList>
    </citation>
    <scope>NUCLEOTIDE SEQUENCE [LARGE SCALE GENOMIC DNA]</scope>
    <source>
        <strain evidence="5">F231</strain>
    </source>
</reference>
<feature type="repeat" description="PPR" evidence="3">
    <location>
        <begin position="419"/>
        <end position="453"/>
    </location>
</feature>
<keyword evidence="6" id="KW-1185">Reference proteome</keyword>
<dbReference type="Pfam" id="PF14432">
    <property type="entry name" value="DYW_deaminase"/>
    <property type="match status" value="1"/>
</dbReference>
<dbReference type="EMBL" id="JAXQNO010000016">
    <property type="protein sequence ID" value="KAK4781692.1"/>
    <property type="molecule type" value="Genomic_DNA"/>
</dbReference>
<dbReference type="GO" id="GO:0008270">
    <property type="term" value="F:zinc ion binding"/>
    <property type="evidence" value="ECO:0007669"/>
    <property type="project" value="InterPro"/>
</dbReference>
<feature type="repeat" description="PPR" evidence="3">
    <location>
        <begin position="216"/>
        <end position="250"/>
    </location>
</feature>
<dbReference type="SUPFAM" id="SSF48452">
    <property type="entry name" value="TPR-like"/>
    <property type="match status" value="1"/>
</dbReference>
<dbReference type="InterPro" id="IPR046848">
    <property type="entry name" value="E_motif"/>
</dbReference>
<accession>A0AAN7L8E3</accession>
<dbReference type="FunFam" id="1.25.40.10:FF:000343">
    <property type="entry name" value="Pentatricopeptide repeat-containing protein At3g58590"/>
    <property type="match status" value="1"/>
</dbReference>
<dbReference type="AlphaFoldDB" id="A0AAN7L8E3"/>
<comment type="caution">
    <text evidence="5">The sequence shown here is derived from an EMBL/GenBank/DDBJ whole genome shotgun (WGS) entry which is preliminary data.</text>
</comment>
<gene>
    <name evidence="5" type="ORF">SAY86_015794</name>
</gene>
<dbReference type="GO" id="GO:0003723">
    <property type="term" value="F:RNA binding"/>
    <property type="evidence" value="ECO:0007669"/>
    <property type="project" value="InterPro"/>
</dbReference>
<organism evidence="5 6">
    <name type="scientific">Trapa natans</name>
    <name type="common">Water chestnut</name>
    <dbReference type="NCBI Taxonomy" id="22666"/>
    <lineage>
        <taxon>Eukaryota</taxon>
        <taxon>Viridiplantae</taxon>
        <taxon>Streptophyta</taxon>
        <taxon>Embryophyta</taxon>
        <taxon>Tracheophyta</taxon>
        <taxon>Spermatophyta</taxon>
        <taxon>Magnoliopsida</taxon>
        <taxon>eudicotyledons</taxon>
        <taxon>Gunneridae</taxon>
        <taxon>Pentapetalae</taxon>
        <taxon>rosids</taxon>
        <taxon>malvids</taxon>
        <taxon>Myrtales</taxon>
        <taxon>Lythraceae</taxon>
        <taxon>Trapa</taxon>
    </lineage>
</organism>
<proteinExistence type="inferred from homology"/>
<dbReference type="InterPro" id="IPR046960">
    <property type="entry name" value="PPR_At4g14850-like_plant"/>
</dbReference>
<keyword evidence="2" id="KW-0677">Repeat</keyword>
<dbReference type="GO" id="GO:0009451">
    <property type="term" value="P:RNA modification"/>
    <property type="evidence" value="ECO:0007669"/>
    <property type="project" value="InterPro"/>
</dbReference>
<name>A0AAN7L8E3_TRANT</name>
<protein>
    <recommendedName>
        <fullName evidence="4">DYW domain-containing protein</fullName>
    </recommendedName>
</protein>
<feature type="repeat" description="PPR" evidence="3">
    <location>
        <begin position="556"/>
        <end position="590"/>
    </location>
</feature>
<feature type="domain" description="DYW" evidence="4">
    <location>
        <begin position="736"/>
        <end position="828"/>
    </location>
</feature>
<dbReference type="Pfam" id="PF20431">
    <property type="entry name" value="E_motif"/>
    <property type="match status" value="1"/>
</dbReference>
<dbReference type="InterPro" id="IPR011990">
    <property type="entry name" value="TPR-like_helical_dom_sf"/>
</dbReference>
<dbReference type="FunFam" id="1.25.40.10:FF:000031">
    <property type="entry name" value="Pentatricopeptide repeat-containing protein mitochondrial"/>
    <property type="match status" value="1"/>
</dbReference>
<dbReference type="InterPro" id="IPR032867">
    <property type="entry name" value="DYW_dom"/>
</dbReference>
<dbReference type="Proteomes" id="UP001346149">
    <property type="component" value="Unassembled WGS sequence"/>
</dbReference>
<evidence type="ECO:0000259" key="4">
    <source>
        <dbReference type="Pfam" id="PF14432"/>
    </source>
</evidence>
<evidence type="ECO:0000313" key="5">
    <source>
        <dbReference type="EMBL" id="KAK4781692.1"/>
    </source>
</evidence>
<feature type="repeat" description="PPR" evidence="3">
    <location>
        <begin position="521"/>
        <end position="555"/>
    </location>
</feature>
<dbReference type="InterPro" id="IPR002885">
    <property type="entry name" value="PPR_rpt"/>
</dbReference>
<dbReference type="FunFam" id="1.25.40.10:FF:000090">
    <property type="entry name" value="Pentatricopeptide repeat-containing protein, chloroplastic"/>
    <property type="match status" value="1"/>
</dbReference>